<keyword evidence="14" id="KW-1207">Sterol metabolism</keyword>
<dbReference type="Gene3D" id="2.30.230.10">
    <property type="entry name" value="Lipovitellin, beta-sheet shell regions, chain A"/>
    <property type="match status" value="1"/>
</dbReference>
<evidence type="ECO:0000259" key="19">
    <source>
        <dbReference type="PROSITE" id="PS51211"/>
    </source>
</evidence>
<dbReference type="PANTHER" id="PTHR13769">
    <property type="entry name" value="APOLIPOPROTEIN B"/>
    <property type="match status" value="1"/>
</dbReference>
<evidence type="ECO:0000256" key="1">
    <source>
        <dbReference type="ARBA" id="ARBA00004496"/>
    </source>
</evidence>
<keyword evidence="7" id="KW-0153">Cholesterol metabolism</keyword>
<dbReference type="SMART" id="SM00216">
    <property type="entry name" value="VWD"/>
    <property type="match status" value="1"/>
</dbReference>
<dbReference type="InterPro" id="IPR015816">
    <property type="entry name" value="Vitellinogen_b-sht_N"/>
</dbReference>
<evidence type="ECO:0000256" key="11">
    <source>
        <dbReference type="ARBA" id="ARBA00022729"/>
    </source>
</evidence>
<dbReference type="InterPro" id="IPR001846">
    <property type="entry name" value="VWF_type-D"/>
</dbReference>
<keyword evidence="12" id="KW-0445">Lipid transport</keyword>
<evidence type="ECO:0000256" key="8">
    <source>
        <dbReference type="ARBA" id="ARBA00022674"/>
    </source>
</evidence>
<keyword evidence="4" id="KW-0813">Transport</keyword>
<evidence type="ECO:0000256" key="14">
    <source>
        <dbReference type="ARBA" id="ARBA00023166"/>
    </source>
</evidence>
<evidence type="ECO:0000256" key="10">
    <source>
        <dbReference type="ARBA" id="ARBA00022710"/>
    </source>
</evidence>
<dbReference type="InterPro" id="IPR011030">
    <property type="entry name" value="Lipovitellin_superhlx_dom"/>
</dbReference>
<keyword evidence="21" id="KW-1185">Reference proteome</keyword>
<keyword evidence="11 18" id="KW-0732">Signal</keyword>
<keyword evidence="6" id="KW-0964">Secreted</keyword>
<feature type="chain" id="PRO_5040871706" evidence="18">
    <location>
        <begin position="30"/>
        <end position="2430"/>
    </location>
</feature>
<evidence type="ECO:0000256" key="18">
    <source>
        <dbReference type="SAM" id="SignalP"/>
    </source>
</evidence>
<dbReference type="GO" id="GO:0008203">
    <property type="term" value="P:cholesterol metabolic process"/>
    <property type="evidence" value="ECO:0007669"/>
    <property type="project" value="UniProtKB-KW"/>
</dbReference>
<proteinExistence type="predicted"/>
<dbReference type="RefSeq" id="XP_055886656.1">
    <property type="nucleotide sequence ID" value="XM_056030681.1"/>
</dbReference>
<dbReference type="OMA" id="INSTVDC"/>
<dbReference type="SMART" id="SM00832">
    <property type="entry name" value="C8"/>
    <property type="match status" value="1"/>
</dbReference>
<dbReference type="PROSITE" id="PS51233">
    <property type="entry name" value="VWFD"/>
    <property type="match status" value="1"/>
</dbReference>
<evidence type="ECO:0000256" key="3">
    <source>
        <dbReference type="ARBA" id="ARBA00004613"/>
    </source>
</evidence>
<keyword evidence="9" id="KW-0551">Lipid droplet</keyword>
<keyword evidence="8" id="KW-0358">Heparin-binding</keyword>
<comment type="subcellular location">
    <subcellularLocation>
        <location evidence="1">Cytoplasm</location>
    </subcellularLocation>
    <subcellularLocation>
        <location evidence="2">Lipid droplet</location>
    </subcellularLocation>
    <subcellularLocation>
        <location evidence="3">Secreted</location>
    </subcellularLocation>
</comment>
<dbReference type="SUPFAM" id="SSF48431">
    <property type="entry name" value="Lipovitellin-phosvitin complex, superhelical domain"/>
    <property type="match status" value="1"/>
</dbReference>
<dbReference type="Pfam" id="PF00094">
    <property type="entry name" value="VWD"/>
    <property type="match status" value="1"/>
</dbReference>
<dbReference type="PROSITE" id="PS51211">
    <property type="entry name" value="VITELLOGENIN"/>
    <property type="match status" value="1"/>
</dbReference>
<dbReference type="InterPro" id="IPR001747">
    <property type="entry name" value="Vitellogenin_N"/>
</dbReference>
<feature type="signal peptide" evidence="18">
    <location>
        <begin position="1"/>
        <end position="29"/>
    </location>
</feature>
<dbReference type="SUPFAM" id="SSF56968">
    <property type="entry name" value="Lipovitellin-phosvitin complex, beta-sheet shell regions"/>
    <property type="match status" value="2"/>
</dbReference>
<evidence type="ECO:0000256" key="12">
    <source>
        <dbReference type="ARBA" id="ARBA00023055"/>
    </source>
</evidence>
<dbReference type="GO" id="GO:0005811">
    <property type="term" value="C:lipid droplet"/>
    <property type="evidence" value="ECO:0007669"/>
    <property type="project" value="UniProtKB-SubCell"/>
</dbReference>
<comment type="caution">
    <text evidence="17">Lacks conserved residue(s) required for the propagation of feature annotation.</text>
</comment>
<evidence type="ECO:0000256" key="5">
    <source>
        <dbReference type="ARBA" id="ARBA00022490"/>
    </source>
</evidence>
<keyword evidence="16" id="KW-0850">VLDL</keyword>
<dbReference type="InterPro" id="IPR015255">
    <property type="entry name" value="Vitellinogen_open_b-sht"/>
</dbReference>
<accession>A0A9W3AH87</accession>
<evidence type="ECO:0000313" key="21">
    <source>
        <dbReference type="Proteomes" id="UP001165740"/>
    </source>
</evidence>
<evidence type="ECO:0000256" key="7">
    <source>
        <dbReference type="ARBA" id="ARBA00022548"/>
    </source>
</evidence>
<reference evidence="22" key="1">
    <citation type="submission" date="2025-08" db="UniProtKB">
        <authorList>
            <consortium name="RefSeq"/>
        </authorList>
    </citation>
    <scope>IDENTIFICATION</scope>
</reference>
<keyword evidence="10" id="KW-0427">LDL</keyword>
<sequence length="2430" mass="276502">MATSNGLNGYIFVYIYLVASLFRTSTVWAHECKHEGSCISPPKVCSNEGSRFRKGDRYEFSYEVMTSTGLTRDPHGTAGTKLTCNLVISVLRKCELTMELLNCHLDDRGPSRFYTTTENSETLAEELSRHQVYFHYNEGMVIGHEIYVSELEPLYILNIKRGIVSLLQLPTKPDDLENKSVELHDIFGTCLTDVTFPENTATYVQTYRDLVACNLSHISESQANVLSYSKTLIGRHRMAPITEFSYPFESEVTCDFELGKHNILKLARCVQRQSHIPLGYEDQHFHSVVTNISQVIKFLSKTRMGNRPVDHSLNGKRLVKLTMEYESSDKKHSSDDLERDLDVVLQDFIAQGHSNKINLDHSAQSIDLPLHCSYRRLVHTLRDMEEDEIRKVKDAIFACRHSTLCYKAFNEKLDYKTLQSTKEGLLISSLMSCGSRDCMIFVAESLKLKHIERFEADRILLNLGLFYHPSSRFVKHIFDYCKHDYSSECLLAMSAMMSRLNDSLESTSHKQVVGYIVFDVLTYLHKMITENGKPLIENRLNHRDKLIKEETLLTAIKCVGNIGMFADKYYDSVLEKDLKITKYLLSLVKNQNISVSVARASVQALAAVGLKDAMINELLTVLKEERRPIVLRAAIFDEILIKGNETVMMKLVKLLEETSIENLQTYIVTKVSSLNEGLHLNHEEWRHKLTKLVEGLQIDQEENIWLKSQFSQFSHTVVIPLTSLRLGGQLALNILYTPTSSLFHSFTIKGTLEIGEEVWNVFDIVVDIEGMDDIVHLLRSNNKNKTDKSNIIQEIMSIIQQKFREAGKSNTFHFKHFSKTITQAIISIITSSNLQVTTLPKAYIFLKLNGYDVGWVSLNSFLTTLSHMKTSDSLVTTLIKTVTKICNTFLPQAVQLFDFHMTLPTIAGYPLNTNLEAAFVAKSGLQIKHSPAINKLSLNLAFHPSITTHFQGGMQVSVGGYSRSKITSKISGFATLDLSTKIEYSTADTVAERELFLNLFWNIGSEQFKFFNFKTDLFLLHNDIEHKVSPPETEKKFFKCLPDIYNLITGRRFCFHGSYFDVSKSGFYNFMNSFRITGTSDSEDEGLNQYTVNGSWSSNLQGPPEHQFRIQISGLGSELSRILNITVNVDHHFGFKLQCFIPDANIVYVLQRKKVVNSTHHHIVYASVLQQESKTLYTLLFESKGHRIPKIGILPGNIILPYNHTDNVIHFSFALPSLSLDLRYKDRIHSATYATKDFIVKYFCEPKLKFLYAFHPVIRQAVSHGHTSTFSYHQEIMDSKTPLDKIWKAFYKFVIIWPEQKIVTTTEMVANMFSADRVSHLTWKYGNEVDEIHMTSHVTNKTTSHYQLFDYTLSLNNSGKFAVGLVGHFLIKGAKPFVNVTIRTDVKYVKTGMCEMKIKKTKSSCHSSDSKEKPLSIYDVIQVNMIRWLRGCDRAFELNNCQKWLEKERFLQWWKGCELPVQEDNCKVTQGTEESFSLKNSFWTLDTWSYGMDGLILTKPHRTKSVVGQEAGLMLLWETNSTWPKAEEPFIATNGSLFMSRKQWVKLNLNDYVHNMMFTFQGEHLNTPQVFQHDHSWTLVETSEHSFDRSFKIHIDFEHYKHFDYNLQLCSPRSNVTHYINYTKISDLEHEIRANASIHSHQPKFKLSYFEATDINAVNFATHIDLMSTLLNYDLNLRKQTDANGLTMSANISADGPLLGAGSRKTFSTSIWLQKNHSPHWDLTYWSDKHSGIAADISLIKQNQMKLILNLLRIDQDKIKYIPFITWTLELVEPQKLHHKLEFSSLTAASIQHKMAVVQNTVSHVMRSSGQTMAHNIKAELKNKLLPILNESLDGFFKRQKIGTMAVDVLNELWLDLPLVQALKSSHIDELLTTSVQYSTQFLSHWIVHPPFFINQFIKVHMYQNFLEALADKTLTFSQHLFVNMPTFMQWPKLPVFEKKLLAYIKYKTLGSQLKDKDVAVIIDGRRIKTFDGIIYDITEPPAQFCSYLICSDLKKGHFALTYAKAGLTLSLQKFGLTLAQDGSIISFGSKKIDYLPYYSNDAHLILSIHDGEFHIDIGSGLVHLIFNPVKSFYILAIDRTLNNATIGLLGTNNHEKGDDFLLINGTVIENSIDFQNNYELSKSDECHISEPPSSISCMPSNDQTCSVFSYPDLQVCNTILRSQPFKLQCQVDVCQKQSECRSIAAYVAACRSRGIYIHLPPHCECGNKLEGQEIVVVQSLHQKLIKSNDPLLSVKHLLSSFEHDASIGLVTYGGSGLWAEPKAHLLDGKLLVKNTKALHNLPSAVSPGQNETSAEDAVKVAASYPFQSLNSKMIILIYHHVTGQKRIKETLLKTLQRKGIILVAVSTYSTLEDKQIVGLLTDGKTIGTSASVTLPQDLFTTAVQESKGMWISLDTLIAGQPNNIRKIVYELTKLRSDSHNCTLSNDSHS</sequence>
<evidence type="ECO:0000256" key="16">
    <source>
        <dbReference type="ARBA" id="ARBA00023313"/>
    </source>
</evidence>
<evidence type="ECO:0000313" key="22">
    <source>
        <dbReference type="RefSeq" id="XP_055886656.1"/>
    </source>
</evidence>
<protein>
    <submittedName>
        <fullName evidence="22">Uncharacterized protein LOC106071782 isoform X1</fullName>
    </submittedName>
</protein>
<dbReference type="OrthoDB" id="6053481at2759"/>
<dbReference type="SMART" id="SM00638">
    <property type="entry name" value="LPD_N"/>
    <property type="match status" value="1"/>
</dbReference>
<dbReference type="GO" id="GO:0005737">
    <property type="term" value="C:cytoplasm"/>
    <property type="evidence" value="ECO:0007669"/>
    <property type="project" value="UniProtKB-SubCell"/>
</dbReference>
<name>A0A9W3AH87_BIOGL</name>
<evidence type="ECO:0000256" key="9">
    <source>
        <dbReference type="ARBA" id="ARBA00022677"/>
    </source>
</evidence>
<dbReference type="InterPro" id="IPR014853">
    <property type="entry name" value="VWF/SSPO/ZAN-like_Cys-rich_dom"/>
</dbReference>
<keyword evidence="5" id="KW-0963">Cytoplasm</keyword>
<dbReference type="GO" id="GO:0005319">
    <property type="term" value="F:lipid transporter activity"/>
    <property type="evidence" value="ECO:0007669"/>
    <property type="project" value="InterPro"/>
</dbReference>
<feature type="domain" description="VWFD" evidence="20">
    <location>
        <begin position="1958"/>
        <end position="2128"/>
    </location>
</feature>
<dbReference type="GO" id="GO:0034361">
    <property type="term" value="C:very-low-density lipoprotein particle"/>
    <property type="evidence" value="ECO:0007669"/>
    <property type="project" value="UniProtKB-KW"/>
</dbReference>
<dbReference type="SMART" id="SM01169">
    <property type="entry name" value="DUF1943"/>
    <property type="match status" value="1"/>
</dbReference>
<evidence type="ECO:0000256" key="2">
    <source>
        <dbReference type="ARBA" id="ARBA00004502"/>
    </source>
</evidence>
<evidence type="ECO:0000256" key="15">
    <source>
        <dbReference type="ARBA" id="ARBA00023221"/>
    </source>
</evidence>
<dbReference type="Gene3D" id="1.25.10.20">
    <property type="entry name" value="Vitellinogen, superhelical"/>
    <property type="match status" value="1"/>
</dbReference>
<organism evidence="21 22">
    <name type="scientific">Biomphalaria glabrata</name>
    <name type="common">Bloodfluke planorb</name>
    <name type="synonym">Freshwater snail</name>
    <dbReference type="NCBI Taxonomy" id="6526"/>
    <lineage>
        <taxon>Eukaryota</taxon>
        <taxon>Metazoa</taxon>
        <taxon>Spiralia</taxon>
        <taxon>Lophotrochozoa</taxon>
        <taxon>Mollusca</taxon>
        <taxon>Gastropoda</taxon>
        <taxon>Heterobranchia</taxon>
        <taxon>Euthyneura</taxon>
        <taxon>Panpulmonata</taxon>
        <taxon>Hygrophila</taxon>
        <taxon>Lymnaeoidea</taxon>
        <taxon>Planorbidae</taxon>
        <taxon>Biomphalaria</taxon>
    </lineage>
</organism>
<evidence type="ECO:0000256" key="4">
    <source>
        <dbReference type="ARBA" id="ARBA00022448"/>
    </source>
</evidence>
<keyword evidence="13" id="KW-0443">Lipid metabolism</keyword>
<dbReference type="Pfam" id="PF09172">
    <property type="entry name" value="Vit_open_b-sht"/>
    <property type="match status" value="1"/>
</dbReference>
<dbReference type="GO" id="GO:0008201">
    <property type="term" value="F:heparin binding"/>
    <property type="evidence" value="ECO:0007669"/>
    <property type="project" value="UniProtKB-KW"/>
</dbReference>
<dbReference type="Pfam" id="PF01347">
    <property type="entry name" value="Vitellogenin_N"/>
    <property type="match status" value="2"/>
</dbReference>
<evidence type="ECO:0000259" key="20">
    <source>
        <dbReference type="PROSITE" id="PS51233"/>
    </source>
</evidence>
<evidence type="ECO:0000256" key="6">
    <source>
        <dbReference type="ARBA" id="ARBA00022525"/>
    </source>
</evidence>
<evidence type="ECO:0000256" key="13">
    <source>
        <dbReference type="ARBA" id="ARBA00023098"/>
    </source>
</evidence>
<keyword evidence="15" id="KW-0753">Steroid metabolism</keyword>
<gene>
    <name evidence="22" type="primary">LOC106071782</name>
</gene>
<dbReference type="PANTHER" id="PTHR13769:SF1">
    <property type="entry name" value="APOLIPOPROTEIN B-100"/>
    <property type="match status" value="1"/>
</dbReference>
<evidence type="ECO:0000256" key="17">
    <source>
        <dbReference type="PROSITE-ProRule" id="PRU00557"/>
    </source>
</evidence>
<dbReference type="GO" id="GO:0034362">
    <property type="term" value="C:low-density lipoprotein particle"/>
    <property type="evidence" value="ECO:0007669"/>
    <property type="project" value="UniProtKB-KW"/>
</dbReference>
<feature type="domain" description="Vitellogenin" evidence="19">
    <location>
        <begin position="52"/>
        <end position="746"/>
    </location>
</feature>
<dbReference type="Proteomes" id="UP001165740">
    <property type="component" value="Chromosome 5"/>
</dbReference>
<dbReference type="InterPro" id="IPR015819">
    <property type="entry name" value="Lipid_transp_b-sht_shell"/>
</dbReference>
<dbReference type="InterPro" id="IPR052418">
    <property type="entry name" value="Apolipoprotein_B"/>
</dbReference>
<dbReference type="GeneID" id="106071782"/>